<dbReference type="RefSeq" id="WP_344916971.1">
    <property type="nucleotide sequence ID" value="NZ_BAABAQ010000002.1"/>
</dbReference>
<organism evidence="2 3">
    <name type="scientific">Streptosporangium oxazolinicum</name>
    <dbReference type="NCBI Taxonomy" id="909287"/>
    <lineage>
        <taxon>Bacteria</taxon>
        <taxon>Bacillati</taxon>
        <taxon>Actinomycetota</taxon>
        <taxon>Actinomycetes</taxon>
        <taxon>Streptosporangiales</taxon>
        <taxon>Streptosporangiaceae</taxon>
        <taxon>Streptosporangium</taxon>
    </lineage>
</organism>
<comment type="caution">
    <text evidence="2">The sequence shown here is derived from an EMBL/GenBank/DDBJ whole genome shotgun (WGS) entry which is preliminary data.</text>
</comment>
<dbReference type="Proteomes" id="UP001501251">
    <property type="component" value="Unassembled WGS sequence"/>
</dbReference>
<reference evidence="3" key="1">
    <citation type="journal article" date="2019" name="Int. J. Syst. Evol. Microbiol.">
        <title>The Global Catalogue of Microorganisms (GCM) 10K type strain sequencing project: providing services to taxonomists for standard genome sequencing and annotation.</title>
        <authorList>
            <consortium name="The Broad Institute Genomics Platform"/>
            <consortium name="The Broad Institute Genome Sequencing Center for Infectious Disease"/>
            <person name="Wu L."/>
            <person name="Ma J."/>
        </authorList>
    </citation>
    <scope>NUCLEOTIDE SEQUENCE [LARGE SCALE GENOMIC DNA]</scope>
    <source>
        <strain evidence="3">JCM 17388</strain>
    </source>
</reference>
<feature type="region of interest" description="Disordered" evidence="1">
    <location>
        <begin position="1"/>
        <end position="55"/>
    </location>
</feature>
<accession>A0ABP8AMZ0</accession>
<evidence type="ECO:0000256" key="1">
    <source>
        <dbReference type="SAM" id="MobiDB-lite"/>
    </source>
</evidence>
<dbReference type="EMBL" id="BAABAQ010000002">
    <property type="protein sequence ID" value="GAA4186452.1"/>
    <property type="molecule type" value="Genomic_DNA"/>
</dbReference>
<proteinExistence type="predicted"/>
<sequence length="55" mass="6295">MEGSRDRLWPRSRLREKEHPGADLVAAPRPKARDRSYGAVMSGDVPEKGLDRQHR</sequence>
<feature type="compositionally biased region" description="Basic and acidic residues" evidence="1">
    <location>
        <begin position="45"/>
        <end position="55"/>
    </location>
</feature>
<keyword evidence="3" id="KW-1185">Reference proteome</keyword>
<protein>
    <submittedName>
        <fullName evidence="2">Uncharacterized protein</fullName>
    </submittedName>
</protein>
<name>A0ABP8AMZ0_9ACTN</name>
<gene>
    <name evidence="2" type="ORF">GCM10022252_18460</name>
</gene>
<feature type="compositionally biased region" description="Basic and acidic residues" evidence="1">
    <location>
        <begin position="1"/>
        <end position="21"/>
    </location>
</feature>
<evidence type="ECO:0000313" key="2">
    <source>
        <dbReference type="EMBL" id="GAA4186452.1"/>
    </source>
</evidence>
<evidence type="ECO:0000313" key="3">
    <source>
        <dbReference type="Proteomes" id="UP001501251"/>
    </source>
</evidence>